<dbReference type="GO" id="GO:0000155">
    <property type="term" value="F:phosphorelay sensor kinase activity"/>
    <property type="evidence" value="ECO:0007669"/>
    <property type="project" value="InterPro"/>
</dbReference>
<keyword evidence="2 6" id="KW-0418">Kinase</keyword>
<dbReference type="InterPro" id="IPR052023">
    <property type="entry name" value="Histidine_kinase_KdpD"/>
</dbReference>
<comment type="caution">
    <text evidence="6">The sequence shown here is derived from an EMBL/GenBank/DDBJ whole genome shotgun (WGS) entry which is preliminary data.</text>
</comment>
<gene>
    <name evidence="6" type="ORF">C1I98_14340</name>
</gene>
<evidence type="ECO:0000313" key="7">
    <source>
        <dbReference type="Proteomes" id="UP000248544"/>
    </source>
</evidence>
<sequence>MIDEPQGRLRVYLGAAPGVGKTYAMLSEGRRALARGRDVVVGLVETHGRAQIAALSEGLEVVPRRVVVHRGASFTELDVAAVLARRPRVVLVDELAHTNVPGSGNAKRWQDVLEIVAAGIDVVTTVNVQHLESVNDVVERITGVVQRETVPDEVVRRADQVELVDMSPEALRRRLAHGNVYAPEKVDAALANYFRVGNLTALRELALLWVAGKVDEQLDRYRAEHGIAATWEARERVVVALTGGPEGDTLIRRAARIAARSKGADLMAVHVTRGDGLSGADPAHLSRQRTLVEDLGGSYHQVVGDDIPGALLDFARGVNATQLVLGASRRGRLAQLWARLSLI</sequence>
<dbReference type="SUPFAM" id="SSF52540">
    <property type="entry name" value="P-loop containing nucleoside triphosphate hydrolases"/>
    <property type="match status" value="1"/>
</dbReference>
<dbReference type="RefSeq" id="WP_158558034.1">
    <property type="nucleotide sequence ID" value="NZ_POUA01000095.1"/>
</dbReference>
<dbReference type="Proteomes" id="UP000248544">
    <property type="component" value="Unassembled WGS sequence"/>
</dbReference>
<keyword evidence="7" id="KW-1185">Reference proteome</keyword>
<dbReference type="GO" id="GO:0005737">
    <property type="term" value="C:cytoplasm"/>
    <property type="evidence" value="ECO:0007669"/>
    <property type="project" value="UniProtKB-ARBA"/>
</dbReference>
<dbReference type="AlphaFoldDB" id="A0A2W2GF37"/>
<dbReference type="InterPro" id="IPR027417">
    <property type="entry name" value="P-loop_NTPase"/>
</dbReference>
<dbReference type="Gene3D" id="3.40.50.620">
    <property type="entry name" value="HUPs"/>
    <property type="match status" value="1"/>
</dbReference>
<dbReference type="InterPro" id="IPR014729">
    <property type="entry name" value="Rossmann-like_a/b/a_fold"/>
</dbReference>
<evidence type="ECO:0000256" key="2">
    <source>
        <dbReference type="ARBA" id="ARBA00022777"/>
    </source>
</evidence>
<feature type="non-terminal residue" evidence="6">
    <location>
        <position position="343"/>
    </location>
</feature>
<reference evidence="6 7" key="1">
    <citation type="submission" date="2018-01" db="EMBL/GenBank/DDBJ databases">
        <title>Draft genome sequence of Sphaerisporangium sp. 7K107.</title>
        <authorList>
            <person name="Sahin N."/>
            <person name="Saygin H."/>
            <person name="Ay H."/>
        </authorList>
    </citation>
    <scope>NUCLEOTIDE SEQUENCE [LARGE SCALE GENOMIC DNA]</scope>
    <source>
        <strain evidence="6 7">7K107</strain>
    </source>
</reference>
<evidence type="ECO:0000259" key="5">
    <source>
        <dbReference type="Pfam" id="PF02702"/>
    </source>
</evidence>
<proteinExistence type="predicted"/>
<evidence type="ECO:0000259" key="4">
    <source>
        <dbReference type="Pfam" id="PF00582"/>
    </source>
</evidence>
<accession>A0A2W2GF37</accession>
<dbReference type="Pfam" id="PF00582">
    <property type="entry name" value="Usp"/>
    <property type="match status" value="1"/>
</dbReference>
<feature type="domain" description="UspA" evidence="4">
    <location>
        <begin position="235"/>
        <end position="336"/>
    </location>
</feature>
<name>A0A2W2GF37_9ACTN</name>
<dbReference type="Pfam" id="PF02702">
    <property type="entry name" value="KdpD"/>
    <property type="match status" value="1"/>
</dbReference>
<dbReference type="InterPro" id="IPR006016">
    <property type="entry name" value="UspA"/>
</dbReference>
<evidence type="ECO:0000256" key="1">
    <source>
        <dbReference type="ARBA" id="ARBA00022679"/>
    </source>
</evidence>
<dbReference type="EMBL" id="POUA01000095">
    <property type="protein sequence ID" value="PZG46573.1"/>
    <property type="molecule type" value="Genomic_DNA"/>
</dbReference>
<organism evidence="6 7">
    <name type="scientific">Spongiactinospora gelatinilytica</name>
    <dbReference type="NCBI Taxonomy" id="2666298"/>
    <lineage>
        <taxon>Bacteria</taxon>
        <taxon>Bacillati</taxon>
        <taxon>Actinomycetota</taxon>
        <taxon>Actinomycetes</taxon>
        <taxon>Streptosporangiales</taxon>
        <taxon>Streptosporangiaceae</taxon>
        <taxon>Spongiactinospora</taxon>
    </lineage>
</organism>
<feature type="domain" description="Signal transduction histidine kinase osmosensitive K+ channel sensor N-terminal" evidence="5">
    <location>
        <begin position="6"/>
        <end position="214"/>
    </location>
</feature>
<evidence type="ECO:0000256" key="3">
    <source>
        <dbReference type="ARBA" id="ARBA00023012"/>
    </source>
</evidence>
<keyword evidence="1" id="KW-0808">Transferase</keyword>
<protein>
    <submittedName>
        <fullName evidence="6">Histidine kinase</fullName>
    </submittedName>
</protein>
<dbReference type="FunFam" id="3.40.50.300:FF:000483">
    <property type="entry name" value="Sensor histidine kinase KdpD"/>
    <property type="match status" value="1"/>
</dbReference>
<dbReference type="GO" id="GO:0005886">
    <property type="term" value="C:plasma membrane"/>
    <property type="evidence" value="ECO:0007669"/>
    <property type="project" value="TreeGrafter"/>
</dbReference>
<dbReference type="InterPro" id="IPR003852">
    <property type="entry name" value="Sig_transdc_His_kinase_KdpD_N"/>
</dbReference>
<dbReference type="Gene3D" id="3.40.50.300">
    <property type="entry name" value="P-loop containing nucleotide triphosphate hydrolases"/>
    <property type="match status" value="1"/>
</dbReference>
<keyword evidence="3" id="KW-0902">Two-component regulatory system</keyword>
<dbReference type="PANTHER" id="PTHR45569:SF1">
    <property type="entry name" value="SENSOR PROTEIN KDPD"/>
    <property type="match status" value="1"/>
</dbReference>
<dbReference type="SUPFAM" id="SSF52402">
    <property type="entry name" value="Adenine nucleotide alpha hydrolases-like"/>
    <property type="match status" value="1"/>
</dbReference>
<evidence type="ECO:0000313" key="6">
    <source>
        <dbReference type="EMBL" id="PZG46573.1"/>
    </source>
</evidence>
<dbReference type="PANTHER" id="PTHR45569">
    <property type="entry name" value="SENSOR PROTEIN KDPD"/>
    <property type="match status" value="1"/>
</dbReference>